<feature type="domain" description="4'-phosphopantetheinyl transferase" evidence="2">
    <location>
        <begin position="125"/>
        <end position="196"/>
    </location>
</feature>
<gene>
    <name evidence="3" type="ORF">FM125_08930</name>
</gene>
<dbReference type="InterPro" id="IPR008278">
    <property type="entry name" value="4-PPantetheinyl_Trfase_dom"/>
</dbReference>
<sequence>MTTAPTAPGHGVLVGAVGVCRAERTALLLARLEALLGLAAGSLRIERTCPACGARDHGEPALAWAAESRNHDDGPHPGGRLARVWGRLRGSRQDVPPTLPAVSLSHTAGERPLTVLAWRAAGQGAVGVDVEDLDSPRTRRALEPGPDGRAASDAVAFSAEQLAVWDGLPRHRAYAARVDAWCRAEALVKARGTGFATADPSAVQPTPAERVLPLTAAQVPGLPEAVRGVLVLAPSAR</sequence>
<dbReference type="AlphaFoldDB" id="A0A1R4JIT9"/>
<dbReference type="Pfam" id="PF01648">
    <property type="entry name" value="ACPS"/>
    <property type="match status" value="1"/>
</dbReference>
<accession>A0A1R4JIT9</accession>
<dbReference type="EMBL" id="FUKP01000061">
    <property type="protein sequence ID" value="SJN32161.1"/>
    <property type="molecule type" value="Genomic_DNA"/>
</dbReference>
<name>A0A1R4JIT9_9MICC</name>
<dbReference type="RefSeq" id="WP_087134358.1">
    <property type="nucleotide sequence ID" value="NZ_FUKP01000061.1"/>
</dbReference>
<dbReference type="InterPro" id="IPR037143">
    <property type="entry name" value="4-PPantetheinyl_Trfase_dom_sf"/>
</dbReference>
<dbReference type="SUPFAM" id="SSF56214">
    <property type="entry name" value="4'-phosphopantetheinyl transferase"/>
    <property type="match status" value="1"/>
</dbReference>
<dbReference type="Gene3D" id="3.90.470.20">
    <property type="entry name" value="4'-phosphopantetheinyl transferase domain"/>
    <property type="match status" value="1"/>
</dbReference>
<keyword evidence="1" id="KW-0808">Transferase</keyword>
<reference evidence="3 4" key="1">
    <citation type="submission" date="2017-02" db="EMBL/GenBank/DDBJ databases">
        <authorList>
            <person name="Peterson S.W."/>
        </authorList>
    </citation>
    <scope>NUCLEOTIDE SEQUENCE [LARGE SCALE GENOMIC DNA]</scope>
    <source>
        <strain evidence="3 4">2B3F</strain>
    </source>
</reference>
<protein>
    <recommendedName>
        <fullName evidence="2">4'-phosphopantetheinyl transferase domain-containing protein</fullName>
    </recommendedName>
</protein>
<proteinExistence type="predicted"/>
<evidence type="ECO:0000259" key="2">
    <source>
        <dbReference type="Pfam" id="PF01648"/>
    </source>
</evidence>
<dbReference type="GO" id="GO:0008897">
    <property type="term" value="F:holo-[acyl-carrier-protein] synthase activity"/>
    <property type="evidence" value="ECO:0007669"/>
    <property type="project" value="InterPro"/>
</dbReference>
<evidence type="ECO:0000256" key="1">
    <source>
        <dbReference type="ARBA" id="ARBA00022679"/>
    </source>
</evidence>
<evidence type="ECO:0000313" key="3">
    <source>
        <dbReference type="EMBL" id="SJN32161.1"/>
    </source>
</evidence>
<dbReference type="GO" id="GO:0000287">
    <property type="term" value="F:magnesium ion binding"/>
    <property type="evidence" value="ECO:0007669"/>
    <property type="project" value="InterPro"/>
</dbReference>
<dbReference type="Proteomes" id="UP000196230">
    <property type="component" value="Unassembled WGS sequence"/>
</dbReference>
<organism evidence="3 4">
    <name type="scientific">Micrococcus lylae</name>
    <dbReference type="NCBI Taxonomy" id="1273"/>
    <lineage>
        <taxon>Bacteria</taxon>
        <taxon>Bacillati</taxon>
        <taxon>Actinomycetota</taxon>
        <taxon>Actinomycetes</taxon>
        <taxon>Micrococcales</taxon>
        <taxon>Micrococcaceae</taxon>
        <taxon>Micrococcus</taxon>
    </lineage>
</organism>
<evidence type="ECO:0000313" key="4">
    <source>
        <dbReference type="Proteomes" id="UP000196230"/>
    </source>
</evidence>